<keyword evidence="3" id="KW-1185">Reference proteome</keyword>
<proteinExistence type="predicted"/>
<dbReference type="EMBL" id="QUSW01000012">
    <property type="protein sequence ID" value="RQP21254.1"/>
    <property type="molecule type" value="Genomic_DNA"/>
</dbReference>
<dbReference type="RefSeq" id="WP_124543881.1">
    <property type="nucleotide sequence ID" value="NZ_QUSW01000012.1"/>
</dbReference>
<keyword evidence="1" id="KW-0732">Signal</keyword>
<reference evidence="2 3" key="2">
    <citation type="submission" date="2018-12" db="EMBL/GenBank/DDBJ databases">
        <title>Rhizobacter gummiphilus sp. nov., a rubber-degrading bacterium isolated from the soil of a botanical garden in Japan.</title>
        <authorList>
            <person name="Shunsuke S.S."/>
        </authorList>
    </citation>
    <scope>NUCLEOTIDE SEQUENCE [LARGE SCALE GENOMIC DNA]</scope>
    <source>
        <strain evidence="2 3">S-16</strain>
    </source>
</reference>
<feature type="chain" id="PRO_5018013051" evidence="1">
    <location>
        <begin position="25"/>
        <end position="240"/>
    </location>
</feature>
<dbReference type="Proteomes" id="UP000267464">
    <property type="component" value="Unassembled WGS sequence"/>
</dbReference>
<evidence type="ECO:0000313" key="2">
    <source>
        <dbReference type="EMBL" id="RQP21254.1"/>
    </source>
</evidence>
<organism evidence="2 3">
    <name type="scientific">Piscinibacter terrae</name>
    <dbReference type="NCBI Taxonomy" id="2496871"/>
    <lineage>
        <taxon>Bacteria</taxon>
        <taxon>Pseudomonadati</taxon>
        <taxon>Pseudomonadota</taxon>
        <taxon>Betaproteobacteria</taxon>
        <taxon>Burkholderiales</taxon>
        <taxon>Sphaerotilaceae</taxon>
        <taxon>Piscinibacter</taxon>
    </lineage>
</organism>
<accession>A0A3N7HGW2</accession>
<dbReference type="InterPro" id="IPR046505">
    <property type="entry name" value="DUF6683"/>
</dbReference>
<sequence>MKSTFRRLALAAGAALAMAGPARAYIDYVPMMSVGTWNNNSNVYMSEWRKHIGQPEKAVATQGKAAALTTSAGLSPTVVPTRSASNVPAQLAANYPPDKRAETERAFRELLDGYRKIEQRFNIPANDLAGAVAAFVAGSWMAYRNSDFPDENFPALVSQMRQIIASNPEFLRASAAEKRDMYDQMVIRGLFLATVQMALKQKPNDAVAANMRQIAKGNLEQFLKTDAERVQVTAKGLSLN</sequence>
<name>A0A3N7HGW2_9BURK</name>
<gene>
    <name evidence="2" type="ORF">DZC73_28885</name>
</gene>
<feature type="signal peptide" evidence="1">
    <location>
        <begin position="1"/>
        <end position="24"/>
    </location>
</feature>
<dbReference type="AlphaFoldDB" id="A0A3N7HGW2"/>
<dbReference type="Pfam" id="PF20388">
    <property type="entry name" value="DUF6683"/>
    <property type="match status" value="1"/>
</dbReference>
<dbReference type="OrthoDB" id="8900041at2"/>
<protein>
    <submittedName>
        <fullName evidence="2">Uncharacterized protein</fullName>
    </submittedName>
</protein>
<comment type="caution">
    <text evidence="2">The sequence shown here is derived from an EMBL/GenBank/DDBJ whole genome shotgun (WGS) entry which is preliminary data.</text>
</comment>
<reference evidence="2 3" key="1">
    <citation type="submission" date="2018-08" db="EMBL/GenBank/DDBJ databases">
        <authorList>
            <person name="Khan S.A."/>
            <person name="Jeon C.O."/>
            <person name="Chun B.H."/>
            <person name="Jeong S.E."/>
        </authorList>
    </citation>
    <scope>NUCLEOTIDE SEQUENCE [LARGE SCALE GENOMIC DNA]</scope>
    <source>
        <strain evidence="2 3">S-16</strain>
    </source>
</reference>
<evidence type="ECO:0000313" key="3">
    <source>
        <dbReference type="Proteomes" id="UP000267464"/>
    </source>
</evidence>
<evidence type="ECO:0000256" key="1">
    <source>
        <dbReference type="SAM" id="SignalP"/>
    </source>
</evidence>